<sequence length="481" mass="54937">MKRIIYLAGCLLLTGTLCWSCSDDDGDDNGNGSGNGGAVLDKGTQTEQVVYANDKGIKDEGIKFTAQGPWKAEVEEVTTRSEAAVAKTVDWLALSQYSGDKAGDYTIILTLKQNFTGKSRKAEIRIICGKTVITITVEQKAEKEDGVKLKRVKSVNFIENYGSGYAEHEGNNGDKATYTYSYDEQGRVAKVVEKWDISDAEGETDTYMFDYHIVGEITVNHHSEDFYTDSNGQQHKSESDEKYLLTLNNQGNVVNINESDDYDETDTKAGYTEDGRLGKLWEDTDKNGYEWYEKFFYTDGLLTKAEIYESDYDTEVQEFKVDEFYPNRYPAAGTNIDFNAFLFEVGMDDIEAILYQIGLLGKGSDCLMEIGGYSENDEFASPVPWYTEPGKVYKKTEKRIKYPEGEIALPVKYEFDGDKYVTKFSYEDPYELYEYYYEIHVGYELVKPNNPDMGYQYEVKNEKWTKLRDEKNTYTYTVTYE</sequence>
<feature type="chain" id="PRO_5017351273" description="BACON domain-containing protein" evidence="1">
    <location>
        <begin position="21"/>
        <end position="481"/>
    </location>
</feature>
<evidence type="ECO:0000313" key="4">
    <source>
        <dbReference type="Proteomes" id="UP000266492"/>
    </source>
</evidence>
<evidence type="ECO:0000259" key="2">
    <source>
        <dbReference type="Pfam" id="PF13004"/>
    </source>
</evidence>
<dbReference type="Proteomes" id="UP000266492">
    <property type="component" value="Unassembled WGS sequence"/>
</dbReference>
<dbReference type="InterPro" id="IPR013783">
    <property type="entry name" value="Ig-like_fold"/>
</dbReference>
<organism evidence="3 4">
    <name type="scientific">Bacteroides ovatus</name>
    <dbReference type="NCBI Taxonomy" id="28116"/>
    <lineage>
        <taxon>Bacteria</taxon>
        <taxon>Pseudomonadati</taxon>
        <taxon>Bacteroidota</taxon>
        <taxon>Bacteroidia</taxon>
        <taxon>Bacteroidales</taxon>
        <taxon>Bacteroidaceae</taxon>
        <taxon>Bacteroides</taxon>
    </lineage>
</organism>
<accession>A0A395VRD7</accession>
<feature type="signal peptide" evidence="1">
    <location>
        <begin position="1"/>
        <end position="20"/>
    </location>
</feature>
<dbReference type="CDD" id="cd14948">
    <property type="entry name" value="BACON"/>
    <property type="match status" value="1"/>
</dbReference>
<protein>
    <recommendedName>
        <fullName evidence="2">BACON domain-containing protein</fullName>
    </recommendedName>
</protein>
<dbReference type="AlphaFoldDB" id="A0A395VRD7"/>
<evidence type="ECO:0000313" key="3">
    <source>
        <dbReference type="EMBL" id="RGS80656.1"/>
    </source>
</evidence>
<dbReference type="RefSeq" id="WP_118419104.1">
    <property type="nucleotide sequence ID" value="NZ_QRVZ01000022.1"/>
</dbReference>
<name>A0A395VRD7_BACOV</name>
<reference evidence="3 4" key="1">
    <citation type="submission" date="2018-08" db="EMBL/GenBank/DDBJ databases">
        <title>A genome reference for cultivated species of the human gut microbiota.</title>
        <authorList>
            <person name="Zou Y."/>
            <person name="Xue W."/>
            <person name="Luo G."/>
        </authorList>
    </citation>
    <scope>NUCLEOTIDE SEQUENCE [LARGE SCALE GENOMIC DNA]</scope>
    <source>
        <strain evidence="3 4">AF20-9LB</strain>
    </source>
</reference>
<dbReference type="EMBL" id="QRVZ01000022">
    <property type="protein sequence ID" value="RGS80656.1"/>
    <property type="molecule type" value="Genomic_DNA"/>
</dbReference>
<evidence type="ECO:0000256" key="1">
    <source>
        <dbReference type="SAM" id="SignalP"/>
    </source>
</evidence>
<feature type="domain" description="BACON" evidence="2">
    <location>
        <begin position="85"/>
        <end position="140"/>
    </location>
</feature>
<dbReference type="Pfam" id="PF13004">
    <property type="entry name" value="BACON"/>
    <property type="match status" value="1"/>
</dbReference>
<gene>
    <name evidence="3" type="ORF">DWX70_21090</name>
</gene>
<dbReference type="InterPro" id="IPR024361">
    <property type="entry name" value="BACON"/>
</dbReference>
<comment type="caution">
    <text evidence="3">The sequence shown here is derived from an EMBL/GenBank/DDBJ whole genome shotgun (WGS) entry which is preliminary data.</text>
</comment>
<proteinExistence type="predicted"/>
<dbReference type="Gene3D" id="2.60.40.10">
    <property type="entry name" value="Immunoglobulins"/>
    <property type="match status" value="1"/>
</dbReference>
<keyword evidence="1" id="KW-0732">Signal</keyword>